<proteinExistence type="predicted"/>
<keyword evidence="3" id="KW-1185">Reference proteome</keyword>
<dbReference type="eggNOG" id="KOG1211">
    <property type="taxonomic scope" value="Eukaryota"/>
</dbReference>
<dbReference type="Proteomes" id="UP000054408">
    <property type="component" value="Unassembled WGS sequence"/>
</dbReference>
<dbReference type="PANTHER" id="PTHR42678:SF5">
    <property type="entry name" value="GLUTAMYL-TRNA(GLN) AMIDOTRANSFERASE SUBUNIT A"/>
    <property type="match status" value="1"/>
</dbReference>
<dbReference type="PANTHER" id="PTHR42678">
    <property type="entry name" value="AMIDASE"/>
    <property type="match status" value="1"/>
</dbReference>
<dbReference type="RefSeq" id="XP_013752725.1">
    <property type="nucleotide sequence ID" value="XM_013897271.1"/>
</dbReference>
<dbReference type="Gene3D" id="3.90.1300.10">
    <property type="entry name" value="Amidase signature (AS) domain"/>
    <property type="match status" value="1"/>
</dbReference>
<evidence type="ECO:0000313" key="3">
    <source>
        <dbReference type="Proteomes" id="UP000054408"/>
    </source>
</evidence>
<evidence type="ECO:0000313" key="2">
    <source>
        <dbReference type="EMBL" id="KNC55906.1"/>
    </source>
</evidence>
<dbReference type="STRING" id="461836.A0A0L0DUZ9"/>
<sequence>MASIAAALRDGTPCVEIIEAFADVVVTGEPKLNACVGGSVDKAAMRARAAAIDAMLAEGKKLALACVPVVVKDNVDVAGQPTSGGVAALRKSVAAVDAPVWAAVEAAGAVLVCKGNMPDFAANGLNTVSSRSGQTLSAYNRSRVPYGSSGGPAVAISASYGVLGIGTDTDGSIQNPSSAASLVGLRGTLGLVPTLGILPLSIFSDVAGPMTRTVADAAVAYQVMVNASLASRGSQDYVGALKADALAGARIGYLSSVLARVPGKQVPDPAVEALACAALDALDKAGARVTTIAPNAPVVTALVSIISSVSPAALGLCGDSSFKAAVNSFLATRPRDEGMRSVSEVYASGEFLHGLGGVTALLENAIAAPPPSSGNVSAACAGYVAAQKEARQLLVEYLDSHGLAAFGFPTENQPPPKLPGIPPPTGWFGTQLVSAFTGLPAMVMPMGATLGYDTPVGWTFLGRPYDEATLFGLAYGFELAHPSRVVPPSP</sequence>
<dbReference type="InterPro" id="IPR023631">
    <property type="entry name" value="Amidase_dom"/>
</dbReference>
<dbReference type="OrthoDB" id="566138at2759"/>
<keyword evidence="2" id="KW-0808">Transferase</keyword>
<gene>
    <name evidence="2" type="ORF">AMSG_11372</name>
</gene>
<reference evidence="2 3" key="1">
    <citation type="submission" date="2010-05" db="EMBL/GenBank/DDBJ databases">
        <title>The Genome Sequence of Thecamonas trahens ATCC 50062.</title>
        <authorList>
            <consortium name="The Broad Institute Genome Sequencing Platform"/>
            <person name="Russ C."/>
            <person name="Cuomo C."/>
            <person name="Shea T."/>
            <person name="Young S.K."/>
            <person name="Zeng Q."/>
            <person name="Koehrsen M."/>
            <person name="Haas B."/>
            <person name="Borodovsky M."/>
            <person name="Guigo R."/>
            <person name="Alvarado L."/>
            <person name="Berlin A."/>
            <person name="Bochicchio J."/>
            <person name="Borenstein D."/>
            <person name="Chapman S."/>
            <person name="Chen Z."/>
            <person name="Freedman E."/>
            <person name="Gellesch M."/>
            <person name="Goldberg J."/>
            <person name="Griggs A."/>
            <person name="Gujja S."/>
            <person name="Heilman E."/>
            <person name="Heiman D."/>
            <person name="Hepburn T."/>
            <person name="Howarth C."/>
            <person name="Jen D."/>
            <person name="Larson L."/>
            <person name="Mehta T."/>
            <person name="Park D."/>
            <person name="Pearson M."/>
            <person name="Roberts A."/>
            <person name="Saif S."/>
            <person name="Shenoy N."/>
            <person name="Sisk P."/>
            <person name="Stolte C."/>
            <person name="Sykes S."/>
            <person name="Thomson T."/>
            <person name="Walk T."/>
            <person name="White J."/>
            <person name="Yandava C."/>
            <person name="Burger G."/>
            <person name="Gray M.W."/>
            <person name="Holland P.W.H."/>
            <person name="King N."/>
            <person name="Lang F.B.F."/>
            <person name="Roger A.J."/>
            <person name="Ruiz-Trillo I."/>
            <person name="Lander E."/>
            <person name="Nusbaum C."/>
        </authorList>
    </citation>
    <scope>NUCLEOTIDE SEQUENCE [LARGE SCALE GENOMIC DNA]</scope>
    <source>
        <strain evidence="2 3">ATCC 50062</strain>
    </source>
</reference>
<dbReference type="GeneID" id="25569348"/>
<dbReference type="AlphaFoldDB" id="A0A0L0DUZ9"/>
<dbReference type="GO" id="GO:0016740">
    <property type="term" value="F:transferase activity"/>
    <property type="evidence" value="ECO:0007669"/>
    <property type="project" value="UniProtKB-KW"/>
</dbReference>
<dbReference type="InterPro" id="IPR036928">
    <property type="entry name" value="AS_sf"/>
</dbReference>
<protein>
    <submittedName>
        <fullName evidence="2">Glutamyl-tRNA(Gln) amidotransferase subunit A</fullName>
    </submittedName>
</protein>
<evidence type="ECO:0000259" key="1">
    <source>
        <dbReference type="Pfam" id="PF01425"/>
    </source>
</evidence>
<accession>A0A0L0DUZ9</accession>
<name>A0A0L0DUZ9_THETB</name>
<dbReference type="EMBL" id="GL349509">
    <property type="protein sequence ID" value="KNC55906.1"/>
    <property type="molecule type" value="Genomic_DNA"/>
</dbReference>
<dbReference type="SUPFAM" id="SSF75304">
    <property type="entry name" value="Amidase signature (AS) enzymes"/>
    <property type="match status" value="1"/>
</dbReference>
<feature type="domain" description="Amidase" evidence="1">
    <location>
        <begin position="16"/>
        <end position="470"/>
    </location>
</feature>
<dbReference type="Pfam" id="PF01425">
    <property type="entry name" value="Amidase"/>
    <property type="match status" value="1"/>
</dbReference>
<organism evidence="2 3">
    <name type="scientific">Thecamonas trahens ATCC 50062</name>
    <dbReference type="NCBI Taxonomy" id="461836"/>
    <lineage>
        <taxon>Eukaryota</taxon>
        <taxon>Apusozoa</taxon>
        <taxon>Apusomonadida</taxon>
        <taxon>Apusomonadidae</taxon>
        <taxon>Thecamonas</taxon>
    </lineage>
</organism>